<feature type="region of interest" description="Disordered" evidence="1">
    <location>
        <begin position="125"/>
        <end position="194"/>
    </location>
</feature>
<proteinExistence type="predicted"/>
<evidence type="ECO:0008006" key="5">
    <source>
        <dbReference type="Google" id="ProtNLM"/>
    </source>
</evidence>
<dbReference type="EMBL" id="JAQQWN010000009">
    <property type="protein sequence ID" value="KAK8066031.1"/>
    <property type="molecule type" value="Genomic_DNA"/>
</dbReference>
<evidence type="ECO:0000313" key="4">
    <source>
        <dbReference type="Proteomes" id="UP001433268"/>
    </source>
</evidence>
<dbReference type="RefSeq" id="XP_066662784.1">
    <property type="nucleotide sequence ID" value="XM_066817092.1"/>
</dbReference>
<comment type="caution">
    <text evidence="3">The sequence shown here is derived from an EMBL/GenBank/DDBJ whole genome shotgun (WGS) entry which is preliminary data.</text>
</comment>
<reference evidence="3 4" key="1">
    <citation type="submission" date="2023-01" db="EMBL/GenBank/DDBJ databases">
        <title>Analysis of 21 Apiospora genomes using comparative genomics revels a genus with tremendous synthesis potential of carbohydrate active enzymes and secondary metabolites.</title>
        <authorList>
            <person name="Sorensen T."/>
        </authorList>
    </citation>
    <scope>NUCLEOTIDE SEQUENCE [LARGE SCALE GENOMIC DNA]</scope>
    <source>
        <strain evidence="3 4">CBS 114990</strain>
    </source>
</reference>
<evidence type="ECO:0000256" key="2">
    <source>
        <dbReference type="SAM" id="SignalP"/>
    </source>
</evidence>
<organism evidence="3 4">
    <name type="scientific">Apiospora hydei</name>
    <dbReference type="NCBI Taxonomy" id="1337664"/>
    <lineage>
        <taxon>Eukaryota</taxon>
        <taxon>Fungi</taxon>
        <taxon>Dikarya</taxon>
        <taxon>Ascomycota</taxon>
        <taxon>Pezizomycotina</taxon>
        <taxon>Sordariomycetes</taxon>
        <taxon>Xylariomycetidae</taxon>
        <taxon>Amphisphaeriales</taxon>
        <taxon>Apiosporaceae</taxon>
        <taxon>Apiospora</taxon>
    </lineage>
</organism>
<feature type="compositionally biased region" description="Low complexity" evidence="1">
    <location>
        <begin position="125"/>
        <end position="147"/>
    </location>
</feature>
<sequence length="194" mass="20089">MQLLALLVSLTLPLLPLAGAEGTFITPSGPDGKNIYQVGSKVDVEWTGTADYSMLSLGYYSSSNVTVKWLISNSGNYPTSYTWTPRPATDGFSKWEEDQFYLYIVNGSDFGVPFQSPAFSIRKQATTTSASSTSAPTASPTASPTTTEQAGTPDHPANSDAEGLSTGTKAGIGAGVGGGALDTGPRGLLPPTPT</sequence>
<accession>A0ABR1V4A7</accession>
<keyword evidence="4" id="KW-1185">Reference proteome</keyword>
<dbReference type="GeneID" id="92050152"/>
<name>A0ABR1V4A7_9PEZI</name>
<dbReference type="Proteomes" id="UP001433268">
    <property type="component" value="Unassembled WGS sequence"/>
</dbReference>
<feature type="chain" id="PRO_5047403680" description="Ser-Thr-rich glycosyl-phosphatidyl-inositol-anchored membrane family-domain-containing protein" evidence="2">
    <location>
        <begin position="23"/>
        <end position="194"/>
    </location>
</feature>
<evidence type="ECO:0000313" key="3">
    <source>
        <dbReference type="EMBL" id="KAK8066031.1"/>
    </source>
</evidence>
<protein>
    <recommendedName>
        <fullName evidence="5">Ser-Thr-rich glycosyl-phosphatidyl-inositol-anchored membrane family-domain-containing protein</fullName>
    </recommendedName>
</protein>
<evidence type="ECO:0000256" key="1">
    <source>
        <dbReference type="SAM" id="MobiDB-lite"/>
    </source>
</evidence>
<feature type="signal peptide" evidence="2">
    <location>
        <begin position="1"/>
        <end position="22"/>
    </location>
</feature>
<gene>
    <name evidence="3" type="ORF">PG997_012778</name>
</gene>
<feature type="compositionally biased region" description="Gly residues" evidence="1">
    <location>
        <begin position="170"/>
        <end position="181"/>
    </location>
</feature>
<keyword evidence="2" id="KW-0732">Signal</keyword>